<evidence type="ECO:0000256" key="2">
    <source>
        <dbReference type="ARBA" id="ARBA00022737"/>
    </source>
</evidence>
<dbReference type="GO" id="GO:0005737">
    <property type="term" value="C:cytoplasm"/>
    <property type="evidence" value="ECO:0007669"/>
    <property type="project" value="TreeGrafter"/>
</dbReference>
<gene>
    <name evidence="6" type="ORF">ASEP1449_LOCUS1529</name>
</gene>
<name>A0A7S2XLP5_9STRA</name>
<feature type="repeat" description="RCC1" evidence="3">
    <location>
        <begin position="164"/>
        <end position="215"/>
    </location>
</feature>
<feature type="repeat" description="RCC1" evidence="3">
    <location>
        <begin position="274"/>
        <end position="325"/>
    </location>
</feature>
<dbReference type="GO" id="GO:0005085">
    <property type="term" value="F:guanyl-nucleotide exchange factor activity"/>
    <property type="evidence" value="ECO:0007669"/>
    <property type="project" value="TreeGrafter"/>
</dbReference>
<dbReference type="PANTHER" id="PTHR45982">
    <property type="entry name" value="REGULATOR OF CHROMOSOME CONDENSATION"/>
    <property type="match status" value="1"/>
</dbReference>
<organism evidence="6">
    <name type="scientific">Attheya septentrionalis</name>
    <dbReference type="NCBI Taxonomy" id="420275"/>
    <lineage>
        <taxon>Eukaryota</taxon>
        <taxon>Sar</taxon>
        <taxon>Stramenopiles</taxon>
        <taxon>Ochrophyta</taxon>
        <taxon>Bacillariophyta</taxon>
        <taxon>Coscinodiscophyceae</taxon>
        <taxon>Chaetocerotophycidae</taxon>
        <taxon>Chaetocerotales</taxon>
        <taxon>Attheyaceae</taxon>
        <taxon>Attheya</taxon>
    </lineage>
</organism>
<feature type="repeat" description="RCC1" evidence="3">
    <location>
        <begin position="88"/>
        <end position="158"/>
    </location>
</feature>
<feature type="repeat" description="RCC1" evidence="3">
    <location>
        <begin position="217"/>
        <end position="273"/>
    </location>
</feature>
<evidence type="ECO:0000313" key="6">
    <source>
        <dbReference type="EMBL" id="CAD9809706.1"/>
    </source>
</evidence>
<protein>
    <recommendedName>
        <fullName evidence="5">RCC1-like domain-containing protein</fullName>
    </recommendedName>
</protein>
<dbReference type="PROSITE" id="PS50012">
    <property type="entry name" value="RCC1_3"/>
    <property type="match status" value="4"/>
</dbReference>
<dbReference type="PRINTS" id="PR00633">
    <property type="entry name" value="RCCNDNSATION"/>
</dbReference>
<keyword evidence="1" id="KW-0344">Guanine-nucleotide releasing factor</keyword>
<sequence>MVVTASGNVYMFGAYKSVDGAQLRDVAPPDEVRTDKDEIQRPDQTEDDYLYRPAPRYKQEFPIHLDMPGKVLQVFCGASFSAALLDDGSVVTWGIGESGELGRPTETPIKTGREYNTDAIRDIYLKAQPPIFLDNPTLTRRVLAVGCGSFHMLLVVQESGTSKRAVYSTGLNNYGQLGLGDIVNRESLTRVEALDDCNIDRLAAGNHHSMCLDASGQHLYTWGRADYGQIGNATTIPNAGAYEPVPVLIDMGVEEIMTQISCGGNHNLVLTKDGNAHAWGYGDQGALGLGIEEDQYTPRQLKLPAGKKFAHVEGGGQHSAFIIVDTSPSK</sequence>
<dbReference type="InterPro" id="IPR051553">
    <property type="entry name" value="Ran_GTPase-activating"/>
</dbReference>
<dbReference type="InterPro" id="IPR000408">
    <property type="entry name" value="Reg_chr_condens"/>
</dbReference>
<keyword evidence="2" id="KW-0677">Repeat</keyword>
<dbReference type="SUPFAM" id="SSF50985">
    <property type="entry name" value="RCC1/BLIP-II"/>
    <property type="match status" value="1"/>
</dbReference>
<feature type="domain" description="RCC1-like" evidence="5">
    <location>
        <begin position="2"/>
        <end position="320"/>
    </location>
</feature>
<dbReference type="InterPro" id="IPR058923">
    <property type="entry name" value="RCC1-like_dom"/>
</dbReference>
<evidence type="ECO:0000256" key="3">
    <source>
        <dbReference type="PROSITE-ProRule" id="PRU00235"/>
    </source>
</evidence>
<feature type="region of interest" description="Disordered" evidence="4">
    <location>
        <begin position="27"/>
        <end position="48"/>
    </location>
</feature>
<dbReference type="EMBL" id="HBHQ01002402">
    <property type="protein sequence ID" value="CAD9809706.1"/>
    <property type="molecule type" value="Transcribed_RNA"/>
</dbReference>
<dbReference type="AlphaFoldDB" id="A0A7S2XLP5"/>
<feature type="compositionally biased region" description="Basic and acidic residues" evidence="4">
    <location>
        <begin position="30"/>
        <end position="44"/>
    </location>
</feature>
<dbReference type="PANTHER" id="PTHR45982:SF1">
    <property type="entry name" value="REGULATOR OF CHROMOSOME CONDENSATION"/>
    <property type="match status" value="1"/>
</dbReference>
<accession>A0A7S2XLP5</accession>
<dbReference type="InterPro" id="IPR009091">
    <property type="entry name" value="RCC1/BLIP-II"/>
</dbReference>
<dbReference type="Pfam" id="PF25390">
    <property type="entry name" value="WD40_RLD"/>
    <property type="match status" value="1"/>
</dbReference>
<evidence type="ECO:0000259" key="5">
    <source>
        <dbReference type="Pfam" id="PF25390"/>
    </source>
</evidence>
<evidence type="ECO:0000256" key="4">
    <source>
        <dbReference type="SAM" id="MobiDB-lite"/>
    </source>
</evidence>
<proteinExistence type="predicted"/>
<dbReference type="Gene3D" id="2.130.10.30">
    <property type="entry name" value="Regulator of chromosome condensation 1/beta-lactamase-inhibitor protein II"/>
    <property type="match status" value="1"/>
</dbReference>
<evidence type="ECO:0000256" key="1">
    <source>
        <dbReference type="ARBA" id="ARBA00022658"/>
    </source>
</evidence>
<reference evidence="6" key="1">
    <citation type="submission" date="2021-01" db="EMBL/GenBank/DDBJ databases">
        <authorList>
            <person name="Corre E."/>
            <person name="Pelletier E."/>
            <person name="Niang G."/>
            <person name="Scheremetjew M."/>
            <person name="Finn R."/>
            <person name="Kale V."/>
            <person name="Holt S."/>
            <person name="Cochrane G."/>
            <person name="Meng A."/>
            <person name="Brown T."/>
            <person name="Cohen L."/>
        </authorList>
    </citation>
    <scope>NUCLEOTIDE SEQUENCE</scope>
    <source>
        <strain evidence="6">CCMP2084</strain>
    </source>
</reference>